<evidence type="ECO:0000259" key="2">
    <source>
        <dbReference type="Pfam" id="PF00561"/>
    </source>
</evidence>
<dbReference type="EMBL" id="JBIAHM010000002">
    <property type="protein sequence ID" value="MFE9597934.1"/>
    <property type="molecule type" value="Genomic_DNA"/>
</dbReference>
<reference evidence="3 4" key="1">
    <citation type="submission" date="2024-10" db="EMBL/GenBank/DDBJ databases">
        <title>The Natural Products Discovery Center: Release of the First 8490 Sequenced Strains for Exploring Actinobacteria Biosynthetic Diversity.</title>
        <authorList>
            <person name="Kalkreuter E."/>
            <person name="Kautsar S.A."/>
            <person name="Yang D."/>
            <person name="Bader C.D."/>
            <person name="Teijaro C.N."/>
            <person name="Fluegel L."/>
            <person name="Davis C.M."/>
            <person name="Simpson J.R."/>
            <person name="Lauterbach L."/>
            <person name="Steele A.D."/>
            <person name="Gui C."/>
            <person name="Meng S."/>
            <person name="Li G."/>
            <person name="Viehrig K."/>
            <person name="Ye F."/>
            <person name="Su P."/>
            <person name="Kiefer A.F."/>
            <person name="Nichols A."/>
            <person name="Cepeda A.J."/>
            <person name="Yan W."/>
            <person name="Fan B."/>
            <person name="Jiang Y."/>
            <person name="Adhikari A."/>
            <person name="Zheng C.-J."/>
            <person name="Schuster L."/>
            <person name="Cowan T.M."/>
            <person name="Smanski M.J."/>
            <person name="Chevrette M.G."/>
            <person name="De Carvalho L.P.S."/>
            <person name="Shen B."/>
        </authorList>
    </citation>
    <scope>NUCLEOTIDE SEQUENCE [LARGE SCALE GENOMIC DNA]</scope>
    <source>
        <strain evidence="3 4">NPDC006488</strain>
    </source>
</reference>
<keyword evidence="3" id="KW-0378">Hydrolase</keyword>
<comment type="caution">
    <text evidence="3">The sequence shown here is derived from an EMBL/GenBank/DDBJ whole genome shotgun (WGS) entry which is preliminary data.</text>
</comment>
<dbReference type="RefSeq" id="WP_388102937.1">
    <property type="nucleotide sequence ID" value="NZ_JBIAHM010000002.1"/>
</dbReference>
<dbReference type="GO" id="GO:0016787">
    <property type="term" value="F:hydrolase activity"/>
    <property type="evidence" value="ECO:0007669"/>
    <property type="project" value="UniProtKB-KW"/>
</dbReference>
<dbReference type="InterPro" id="IPR050261">
    <property type="entry name" value="FrsA_esterase"/>
</dbReference>
<dbReference type="Proteomes" id="UP001601303">
    <property type="component" value="Unassembled WGS sequence"/>
</dbReference>
<dbReference type="InterPro" id="IPR029058">
    <property type="entry name" value="AB_hydrolase_fold"/>
</dbReference>
<dbReference type="InterPro" id="IPR000073">
    <property type="entry name" value="AB_hydrolase_1"/>
</dbReference>
<comment type="similarity">
    <text evidence="1">Belongs to the AB hydrolase superfamily. FUS2 hydrolase family.</text>
</comment>
<dbReference type="PANTHER" id="PTHR22946:SF12">
    <property type="entry name" value="CONIDIAL PIGMENT BIOSYNTHESIS PROTEIN AYG1 (AFU_ORTHOLOGUE AFUA_2G17550)"/>
    <property type="match status" value="1"/>
</dbReference>
<evidence type="ECO:0000256" key="1">
    <source>
        <dbReference type="ARBA" id="ARBA00038115"/>
    </source>
</evidence>
<dbReference type="Gene3D" id="3.40.50.1820">
    <property type="entry name" value="alpha/beta hydrolase"/>
    <property type="match status" value="1"/>
</dbReference>
<dbReference type="Gene3D" id="1.20.1440.110">
    <property type="entry name" value="acylaminoacyl peptidase"/>
    <property type="match status" value="1"/>
</dbReference>
<feature type="domain" description="AB hydrolase-1" evidence="2">
    <location>
        <begin position="148"/>
        <end position="250"/>
    </location>
</feature>
<evidence type="ECO:0000313" key="3">
    <source>
        <dbReference type="EMBL" id="MFE9597934.1"/>
    </source>
</evidence>
<dbReference type="Pfam" id="PF00561">
    <property type="entry name" value="Abhydrolase_1"/>
    <property type="match status" value="1"/>
</dbReference>
<dbReference type="PANTHER" id="PTHR22946">
    <property type="entry name" value="DIENELACTONE HYDROLASE DOMAIN-CONTAINING PROTEIN-RELATED"/>
    <property type="match status" value="1"/>
</dbReference>
<dbReference type="EC" id="3.4.-.-" evidence="3"/>
<evidence type="ECO:0000313" key="4">
    <source>
        <dbReference type="Proteomes" id="UP001601303"/>
    </source>
</evidence>
<keyword evidence="4" id="KW-1185">Reference proteome</keyword>
<dbReference type="SUPFAM" id="SSF53474">
    <property type="entry name" value="alpha/beta-Hydrolases"/>
    <property type="match status" value="1"/>
</dbReference>
<gene>
    <name evidence="3" type="ORF">ACFYNQ_05060</name>
</gene>
<proteinExistence type="inferred from homology"/>
<name>A0ABW6LVM1_9ACTN</name>
<accession>A0ABW6LVM1</accession>
<organism evidence="3 4">
    <name type="scientific">Streptomyces hokutonensis</name>
    <dbReference type="NCBI Taxonomy" id="1306990"/>
    <lineage>
        <taxon>Bacteria</taxon>
        <taxon>Bacillati</taxon>
        <taxon>Actinomycetota</taxon>
        <taxon>Actinomycetes</taxon>
        <taxon>Kitasatosporales</taxon>
        <taxon>Streptomycetaceae</taxon>
        <taxon>Streptomyces</taxon>
    </lineage>
</organism>
<protein>
    <submittedName>
        <fullName evidence="3">Alpha/beta hydrolase family protein</fullName>
        <ecNumber evidence="3">3.4.-.-</ecNumber>
    </submittedName>
</protein>
<sequence length="363" mass="39301">MTTVEPALLAANQAHKRAMPMQRLLGNGMEWADAVELHARADQGEPWHRAATALGRRDAERAAAALAAGHRRTARAWYLAAAACYRFGQVPLSDGDPEKKVMYRHLIEAFGQAGELHDPPVEHVSIPWGGGLLHGWLLRPSHEIAPATVIVVGGFDGWREEYYTGALHLLERGLAVLLADAPGQGETRLFGGLTLGADFTNAFSAMVSWIGDDVRLGDRVGVWGNSLGGFLAASAAVADHRIRACCVNGGTVSPVEFPIRYPRTAEKARLLLGITDTAEALRFLGELALGEDDLARLACPLLVLHGTPDQVFLVANARALFTGASSRDKTWCEWADGDHCLYNHPLEKHTTAADWFADRLLTP</sequence>